<reference evidence="2 3" key="1">
    <citation type="submission" date="2018-03" db="EMBL/GenBank/DDBJ databases">
        <title>Bacteriophage NCPPB3778 and a type I-E CRISPR drive the evolution of the US Biological Select Agent, Rathayibacter toxicus.</title>
        <authorList>
            <person name="Davis E.W.II."/>
            <person name="Tabima J.F."/>
            <person name="Weisberg A.J."/>
            <person name="Dantas Lopes L."/>
            <person name="Wiseman M.S."/>
            <person name="Wiseman M.S."/>
            <person name="Pupko T."/>
            <person name="Belcher M.S."/>
            <person name="Sechler A.J."/>
            <person name="Tancos M.A."/>
            <person name="Schroeder B.K."/>
            <person name="Murray T.D."/>
            <person name="Luster D.G."/>
            <person name="Schneider W.L."/>
            <person name="Rogers E."/>
            <person name="Andreote F.D."/>
            <person name="Grunwald N.J."/>
            <person name="Putnam M.L."/>
            <person name="Chang J.H."/>
        </authorList>
    </citation>
    <scope>NUCLEOTIDE SEQUENCE [LARGE SCALE GENOMIC DNA]</scope>
    <source>
        <strain evidence="2 3">NCCPB 2253</strain>
    </source>
</reference>
<dbReference type="Proteomes" id="UP000283946">
    <property type="component" value="Chromosome"/>
</dbReference>
<organism evidence="2 3">
    <name type="scientific">Rathayibacter iranicus</name>
    <dbReference type="NCBI Taxonomy" id="59737"/>
    <lineage>
        <taxon>Bacteria</taxon>
        <taxon>Bacillati</taxon>
        <taxon>Actinomycetota</taxon>
        <taxon>Actinomycetes</taxon>
        <taxon>Micrococcales</taxon>
        <taxon>Microbacteriaceae</taxon>
        <taxon>Rathayibacter</taxon>
    </lineage>
</organism>
<feature type="domain" description="DUF7882" evidence="1">
    <location>
        <begin position="1"/>
        <end position="97"/>
    </location>
</feature>
<dbReference type="AlphaFoldDB" id="A0AAD1EN36"/>
<name>A0AAD1EN36_9MICO</name>
<dbReference type="RefSeq" id="WP_104265462.1">
    <property type="nucleotide sequence ID" value="NZ_CP028130.1"/>
</dbReference>
<proteinExistence type="predicted"/>
<sequence length="102" mass="11622">MGRLIYGPQALEIDFDDRLLAHLKVAMFTKMRRNEAFSLSWREPESMGYGRSSVWVHPSTPLHYRFHGSKRPALNRAWIEQLVASANNTGEMTVMSEPADSA</sequence>
<evidence type="ECO:0000313" key="3">
    <source>
        <dbReference type="Proteomes" id="UP000283946"/>
    </source>
</evidence>
<dbReference type="InterPro" id="IPR057204">
    <property type="entry name" value="DUF7882"/>
</dbReference>
<dbReference type="Pfam" id="PF25355">
    <property type="entry name" value="DUF7882"/>
    <property type="match status" value="1"/>
</dbReference>
<evidence type="ECO:0000259" key="1">
    <source>
        <dbReference type="Pfam" id="PF25355"/>
    </source>
</evidence>
<protein>
    <recommendedName>
        <fullName evidence="1">DUF7882 domain-containing protein</fullName>
    </recommendedName>
</protein>
<dbReference type="KEGG" id="ria:C7V51_10695"/>
<dbReference type="EMBL" id="CP028130">
    <property type="protein sequence ID" value="AZZ56295.1"/>
    <property type="molecule type" value="Genomic_DNA"/>
</dbReference>
<evidence type="ECO:0000313" key="2">
    <source>
        <dbReference type="EMBL" id="AZZ56295.1"/>
    </source>
</evidence>
<accession>A0AAD1EN36</accession>
<gene>
    <name evidence="2" type="ORF">C7V51_10695</name>
</gene>